<evidence type="ECO:0000313" key="6">
    <source>
        <dbReference type="Proteomes" id="UP000264071"/>
    </source>
</evidence>
<dbReference type="PROSITE" id="PS00211">
    <property type="entry name" value="ABC_TRANSPORTER_1"/>
    <property type="match status" value="1"/>
</dbReference>
<evidence type="ECO:0000256" key="2">
    <source>
        <dbReference type="ARBA" id="ARBA00022741"/>
    </source>
</evidence>
<evidence type="ECO:0000256" key="1">
    <source>
        <dbReference type="ARBA" id="ARBA00022448"/>
    </source>
</evidence>
<sequence length="232" mass="25395">MEGAREASNPVLDVTIRRRLPTFELDIAFRIHNGIAALVGPSGSGKTLTLRAIAGLLHVTGRIVLNTRVLLDINGARARIDLPARDRHIGYVFQHYALFPHYTAAQNIAYGLQHLPRRVRDARVQDMLALVRLEQHAQKRPASLSGGEQQRIALARALAPSPSLLLLDEPLSALDAPLRRTLGAELRTLHRETGVPMLLVTHDPDEAARIADVTVEIDAGKVITTRETGTPP</sequence>
<dbReference type="Proteomes" id="UP000264071">
    <property type="component" value="Unassembled WGS sequence"/>
</dbReference>
<protein>
    <submittedName>
        <fullName evidence="5">ABC transporter</fullName>
    </submittedName>
</protein>
<dbReference type="GO" id="GO:0016887">
    <property type="term" value="F:ATP hydrolysis activity"/>
    <property type="evidence" value="ECO:0007669"/>
    <property type="project" value="InterPro"/>
</dbReference>
<dbReference type="InterPro" id="IPR003439">
    <property type="entry name" value="ABC_transporter-like_ATP-bd"/>
</dbReference>
<dbReference type="InterPro" id="IPR050093">
    <property type="entry name" value="ABC_SmlMolc_Importer"/>
</dbReference>
<dbReference type="InterPro" id="IPR003593">
    <property type="entry name" value="AAA+_ATPase"/>
</dbReference>
<dbReference type="GO" id="GO:0005524">
    <property type="term" value="F:ATP binding"/>
    <property type="evidence" value="ECO:0007669"/>
    <property type="project" value="UniProtKB-KW"/>
</dbReference>
<evidence type="ECO:0000259" key="4">
    <source>
        <dbReference type="PROSITE" id="PS50893"/>
    </source>
</evidence>
<proteinExistence type="predicted"/>
<comment type="caution">
    <text evidence="5">The sequence shown here is derived from an EMBL/GenBank/DDBJ whole genome shotgun (WGS) entry which is preliminary data.</text>
</comment>
<name>A0A3D4VAD1_9BACT</name>
<dbReference type="Pfam" id="PF00005">
    <property type="entry name" value="ABC_tran"/>
    <property type="match status" value="1"/>
</dbReference>
<gene>
    <name evidence="5" type="ORF">DGD08_12730</name>
</gene>
<dbReference type="PANTHER" id="PTHR42781">
    <property type="entry name" value="SPERMIDINE/PUTRESCINE IMPORT ATP-BINDING PROTEIN POTA"/>
    <property type="match status" value="1"/>
</dbReference>
<dbReference type="InterPro" id="IPR017871">
    <property type="entry name" value="ABC_transporter-like_CS"/>
</dbReference>
<keyword evidence="1" id="KW-0813">Transport</keyword>
<keyword evidence="2" id="KW-0547">Nucleotide-binding</keyword>
<reference evidence="5 6" key="1">
    <citation type="journal article" date="2018" name="Nat. Biotechnol.">
        <title>A standardized bacterial taxonomy based on genome phylogeny substantially revises the tree of life.</title>
        <authorList>
            <person name="Parks D.H."/>
            <person name="Chuvochina M."/>
            <person name="Waite D.W."/>
            <person name="Rinke C."/>
            <person name="Skarshewski A."/>
            <person name="Chaumeil P.A."/>
            <person name="Hugenholtz P."/>
        </authorList>
    </citation>
    <scope>NUCLEOTIDE SEQUENCE [LARGE SCALE GENOMIC DNA]</scope>
    <source>
        <strain evidence="5">UBA8844</strain>
    </source>
</reference>
<accession>A0A3D4VAD1</accession>
<dbReference type="InterPro" id="IPR027417">
    <property type="entry name" value="P-loop_NTPase"/>
</dbReference>
<dbReference type="SMART" id="SM00382">
    <property type="entry name" value="AAA"/>
    <property type="match status" value="1"/>
</dbReference>
<dbReference type="PANTHER" id="PTHR42781:SF4">
    <property type="entry name" value="SPERMIDINE_PUTRESCINE IMPORT ATP-BINDING PROTEIN POTA"/>
    <property type="match status" value="1"/>
</dbReference>
<dbReference type="Gene3D" id="3.40.50.300">
    <property type="entry name" value="P-loop containing nucleotide triphosphate hydrolases"/>
    <property type="match status" value="1"/>
</dbReference>
<evidence type="ECO:0000313" key="5">
    <source>
        <dbReference type="EMBL" id="HCT58061.1"/>
    </source>
</evidence>
<dbReference type="AlphaFoldDB" id="A0A3D4VAD1"/>
<dbReference type="PROSITE" id="PS50893">
    <property type="entry name" value="ABC_TRANSPORTER_2"/>
    <property type="match status" value="1"/>
</dbReference>
<keyword evidence="3" id="KW-0067">ATP-binding</keyword>
<dbReference type="EMBL" id="DPIY01000010">
    <property type="protein sequence ID" value="HCT58061.1"/>
    <property type="molecule type" value="Genomic_DNA"/>
</dbReference>
<feature type="domain" description="ABC transporter" evidence="4">
    <location>
        <begin position="9"/>
        <end position="231"/>
    </location>
</feature>
<evidence type="ECO:0000256" key="3">
    <source>
        <dbReference type="ARBA" id="ARBA00022840"/>
    </source>
</evidence>
<organism evidence="5 6">
    <name type="scientific">Gemmatimonas aurantiaca</name>
    <dbReference type="NCBI Taxonomy" id="173480"/>
    <lineage>
        <taxon>Bacteria</taxon>
        <taxon>Pseudomonadati</taxon>
        <taxon>Gemmatimonadota</taxon>
        <taxon>Gemmatimonadia</taxon>
        <taxon>Gemmatimonadales</taxon>
        <taxon>Gemmatimonadaceae</taxon>
        <taxon>Gemmatimonas</taxon>
    </lineage>
</organism>
<dbReference type="SUPFAM" id="SSF52540">
    <property type="entry name" value="P-loop containing nucleoside triphosphate hydrolases"/>
    <property type="match status" value="1"/>
</dbReference>